<evidence type="ECO:0000313" key="3">
    <source>
        <dbReference type="Proteomes" id="UP000654345"/>
    </source>
</evidence>
<feature type="domain" description="DinB-like" evidence="1">
    <location>
        <begin position="35"/>
        <end position="176"/>
    </location>
</feature>
<dbReference type="InterPro" id="IPR034660">
    <property type="entry name" value="DinB/YfiT-like"/>
</dbReference>
<protein>
    <recommendedName>
        <fullName evidence="1">DinB-like domain-containing protein</fullName>
    </recommendedName>
</protein>
<keyword evidence="3" id="KW-1185">Reference proteome</keyword>
<organism evidence="2 3">
    <name type="scientific">Ktedonobacter robiniae</name>
    <dbReference type="NCBI Taxonomy" id="2778365"/>
    <lineage>
        <taxon>Bacteria</taxon>
        <taxon>Bacillati</taxon>
        <taxon>Chloroflexota</taxon>
        <taxon>Ktedonobacteria</taxon>
        <taxon>Ktedonobacterales</taxon>
        <taxon>Ktedonobacteraceae</taxon>
        <taxon>Ktedonobacter</taxon>
    </lineage>
</organism>
<evidence type="ECO:0000313" key="2">
    <source>
        <dbReference type="EMBL" id="GHO57881.1"/>
    </source>
</evidence>
<dbReference type="Pfam" id="PF12867">
    <property type="entry name" value="DinB_2"/>
    <property type="match status" value="1"/>
</dbReference>
<dbReference type="SUPFAM" id="SSF109854">
    <property type="entry name" value="DinB/YfiT-like putative metalloenzymes"/>
    <property type="match status" value="1"/>
</dbReference>
<name>A0ABQ3UYE2_9CHLR</name>
<sequence>MLDFSSVKNGSKTFAELAASLTKADLYRLTDEMVDTMQEIIADAVDADVVFVPDDPQANDAFGKPEEVHLPWTLGHIIVHTTASSEEAAALALVLARGLLIEGRSRYEVYWKTVTSVAQIRQRLEESRRMCKAMLNAWPDEPHLDVTFTHSRVGELNAIGRFLFGLSHNTDHLGQLREIMRQSRELHPRT</sequence>
<gene>
    <name evidence="2" type="ORF">KSB_63560</name>
</gene>
<dbReference type="Proteomes" id="UP000654345">
    <property type="component" value="Unassembled WGS sequence"/>
</dbReference>
<dbReference type="InterPro" id="IPR024775">
    <property type="entry name" value="DinB-like"/>
</dbReference>
<reference evidence="2 3" key="1">
    <citation type="journal article" date="2021" name="Int. J. Syst. Evol. Microbiol.">
        <title>Reticulibacter mediterranei gen. nov., sp. nov., within the new family Reticulibacteraceae fam. nov., and Ktedonospora formicarum gen. nov., sp. nov., Ktedonobacter robiniae sp. nov., Dictyobacter formicarum sp. nov. and Dictyobacter arantiisoli sp. nov., belonging to the class Ktedonobacteria.</title>
        <authorList>
            <person name="Yabe S."/>
            <person name="Zheng Y."/>
            <person name="Wang C.M."/>
            <person name="Sakai Y."/>
            <person name="Abe K."/>
            <person name="Yokota A."/>
            <person name="Donadio S."/>
            <person name="Cavaletti L."/>
            <person name="Monciardini P."/>
        </authorList>
    </citation>
    <scope>NUCLEOTIDE SEQUENCE [LARGE SCALE GENOMIC DNA]</scope>
    <source>
        <strain evidence="2 3">SOSP1-30</strain>
    </source>
</reference>
<dbReference type="EMBL" id="BNJG01000002">
    <property type="protein sequence ID" value="GHO57881.1"/>
    <property type="molecule type" value="Genomic_DNA"/>
</dbReference>
<comment type="caution">
    <text evidence="2">The sequence shown here is derived from an EMBL/GenBank/DDBJ whole genome shotgun (WGS) entry which is preliminary data.</text>
</comment>
<accession>A0ABQ3UYE2</accession>
<proteinExistence type="predicted"/>
<evidence type="ECO:0000259" key="1">
    <source>
        <dbReference type="Pfam" id="PF12867"/>
    </source>
</evidence>
<dbReference type="Gene3D" id="1.20.120.450">
    <property type="entry name" value="dinb family like domain"/>
    <property type="match status" value="1"/>
</dbReference>